<keyword evidence="3" id="KW-0378">Hydrolase</keyword>
<dbReference type="PANTHER" id="PTHR11717">
    <property type="entry name" value="LOW MOLECULAR WEIGHT PROTEIN TYROSINE PHOSPHATASE"/>
    <property type="match status" value="1"/>
</dbReference>
<dbReference type="InterPro" id="IPR017867">
    <property type="entry name" value="Tyr_phospatase_low_mol_wt"/>
</dbReference>
<evidence type="ECO:0000256" key="1">
    <source>
        <dbReference type="ARBA" id="ARBA00011063"/>
    </source>
</evidence>
<dbReference type="EC" id="3.1.3.48" evidence="2"/>
<dbReference type="CDD" id="cd16343">
    <property type="entry name" value="LMWPTP"/>
    <property type="match status" value="1"/>
</dbReference>
<evidence type="ECO:0000259" key="5">
    <source>
        <dbReference type="SMART" id="SM00226"/>
    </source>
</evidence>
<dbReference type="AlphaFoldDB" id="A0A382M0F1"/>
<dbReference type="Pfam" id="PF01451">
    <property type="entry name" value="LMWPc"/>
    <property type="match status" value="1"/>
</dbReference>
<dbReference type="InterPro" id="IPR023485">
    <property type="entry name" value="Ptyr_pPase"/>
</dbReference>
<dbReference type="Gene3D" id="3.40.50.2300">
    <property type="match status" value="1"/>
</dbReference>
<evidence type="ECO:0000313" key="6">
    <source>
        <dbReference type="EMBL" id="SVC40631.1"/>
    </source>
</evidence>
<name>A0A382M0F1_9ZZZZ</name>
<accession>A0A382M0F1</accession>
<reference evidence="6" key="1">
    <citation type="submission" date="2018-05" db="EMBL/GenBank/DDBJ databases">
        <authorList>
            <person name="Lanie J.A."/>
            <person name="Ng W.-L."/>
            <person name="Kazmierczak K.M."/>
            <person name="Andrzejewski T.M."/>
            <person name="Davidsen T.M."/>
            <person name="Wayne K.J."/>
            <person name="Tettelin H."/>
            <person name="Glass J.I."/>
            <person name="Rusch D."/>
            <person name="Podicherti R."/>
            <person name="Tsui H.-C.T."/>
            <person name="Winkler M.E."/>
        </authorList>
    </citation>
    <scope>NUCLEOTIDE SEQUENCE</scope>
</reference>
<dbReference type="InterPro" id="IPR036196">
    <property type="entry name" value="Ptyr_pPase_sf"/>
</dbReference>
<dbReference type="SUPFAM" id="SSF52788">
    <property type="entry name" value="Phosphotyrosine protein phosphatases I"/>
    <property type="match status" value="1"/>
</dbReference>
<evidence type="ECO:0000256" key="4">
    <source>
        <dbReference type="ARBA" id="ARBA00022912"/>
    </source>
</evidence>
<feature type="domain" description="Phosphotyrosine protein phosphatase I" evidence="5">
    <location>
        <begin position="7"/>
        <end position="157"/>
    </location>
</feature>
<comment type="similarity">
    <text evidence="1">Belongs to the low molecular weight phosphotyrosine protein phosphatase family.</text>
</comment>
<gene>
    <name evidence="6" type="ORF">METZ01_LOCUS293485</name>
</gene>
<keyword evidence="4" id="KW-0904">Protein phosphatase</keyword>
<dbReference type="EMBL" id="UINC01089488">
    <property type="protein sequence ID" value="SVC40631.1"/>
    <property type="molecule type" value="Genomic_DNA"/>
</dbReference>
<protein>
    <recommendedName>
        <fullName evidence="2">protein-tyrosine-phosphatase</fullName>
        <ecNumber evidence="2">3.1.3.48</ecNumber>
    </recommendedName>
</protein>
<organism evidence="6">
    <name type="scientific">marine metagenome</name>
    <dbReference type="NCBI Taxonomy" id="408172"/>
    <lineage>
        <taxon>unclassified sequences</taxon>
        <taxon>metagenomes</taxon>
        <taxon>ecological metagenomes</taxon>
    </lineage>
</organism>
<dbReference type="PANTHER" id="PTHR11717:SF7">
    <property type="entry name" value="LOW MOLECULAR WEIGHT PHOSPHOTYROSINE PROTEIN PHOSPHATASE"/>
    <property type="match status" value="1"/>
</dbReference>
<sequence length="164" mass="17906">MSIKPEISVLFVCLGNICRSPLAEGVLARHLEATGLSERVRVDSAGTGDWHVGQGPDPRSIAVAAEHGVDLKGHARQVRPGDFSEFTYILAMDRSNLQDLRNLRYGSGSDASVQLFTNFDPDPNGHPDVPDPYYGEGDGFARVFDMVDRTCHALAHHFLSELTS</sequence>
<dbReference type="InterPro" id="IPR050438">
    <property type="entry name" value="LMW_PTPase"/>
</dbReference>
<proteinExistence type="inferred from homology"/>
<evidence type="ECO:0000256" key="2">
    <source>
        <dbReference type="ARBA" id="ARBA00013064"/>
    </source>
</evidence>
<dbReference type="GO" id="GO:0004725">
    <property type="term" value="F:protein tyrosine phosphatase activity"/>
    <property type="evidence" value="ECO:0007669"/>
    <property type="project" value="UniProtKB-EC"/>
</dbReference>
<dbReference type="SMART" id="SM00226">
    <property type="entry name" value="LMWPc"/>
    <property type="match status" value="1"/>
</dbReference>
<dbReference type="PRINTS" id="PR00719">
    <property type="entry name" value="LMWPTPASE"/>
</dbReference>
<evidence type="ECO:0000256" key="3">
    <source>
        <dbReference type="ARBA" id="ARBA00022801"/>
    </source>
</evidence>